<protein>
    <recommendedName>
        <fullName evidence="5">Glycosyl hydrolase family 31 C-terminal domain-containing protein</fullName>
    </recommendedName>
</protein>
<gene>
    <name evidence="6" type="ORF">ASPCAL09168</name>
</gene>
<dbReference type="Gene3D" id="2.60.40.1180">
    <property type="entry name" value="Golgi alpha-mannosidase II"/>
    <property type="match status" value="2"/>
</dbReference>
<keyword evidence="3" id="KW-0326">Glycosidase</keyword>
<evidence type="ECO:0000256" key="2">
    <source>
        <dbReference type="ARBA" id="ARBA00023180"/>
    </source>
</evidence>
<organism evidence="6 7">
    <name type="scientific">Aspergillus calidoustus</name>
    <dbReference type="NCBI Taxonomy" id="454130"/>
    <lineage>
        <taxon>Eukaryota</taxon>
        <taxon>Fungi</taxon>
        <taxon>Dikarya</taxon>
        <taxon>Ascomycota</taxon>
        <taxon>Pezizomycotina</taxon>
        <taxon>Eurotiomycetes</taxon>
        <taxon>Eurotiomycetidae</taxon>
        <taxon>Eurotiales</taxon>
        <taxon>Aspergillaceae</taxon>
        <taxon>Aspergillus</taxon>
        <taxon>Aspergillus subgen. Nidulantes</taxon>
    </lineage>
</organism>
<reference evidence="7" key="1">
    <citation type="journal article" date="2016" name="Genome Announc.">
        <title>Draft genome sequences of fungus Aspergillus calidoustus.</title>
        <authorList>
            <person name="Horn F."/>
            <person name="Linde J."/>
            <person name="Mattern D.J."/>
            <person name="Walther G."/>
            <person name="Guthke R."/>
            <person name="Scherlach K."/>
            <person name="Martin K."/>
            <person name="Brakhage A.A."/>
            <person name="Petzke L."/>
            <person name="Valiante V."/>
        </authorList>
    </citation>
    <scope>NUCLEOTIDE SEQUENCE [LARGE SCALE GENOMIC DNA]</scope>
    <source>
        <strain evidence="7">SF006504</strain>
    </source>
</reference>
<evidence type="ECO:0000313" key="7">
    <source>
        <dbReference type="Proteomes" id="UP000054771"/>
    </source>
</evidence>
<name>A0A0U5GUI2_ASPCI</name>
<evidence type="ECO:0000313" key="6">
    <source>
        <dbReference type="EMBL" id="CEN62535.1"/>
    </source>
</evidence>
<sequence length="205" mass="22732">MRLPETLKSTTSGIGEPFLQPLFYIYPKDGNTFANQLQLFYGDALFISPIPEENSTSVDAYFPNDVFFDWYTGVALHGKGRVVTLRDIDITHIPIHLRGGSIIPVRSSGAMTTTVLREKSFQLIIAPGLDGKGFGSLYLDDGDSLEQTATVNIEIEYRRGFLYLKGQFHPDSPVRLESITLLGHGPTRNRNRSSPRAGSSPSQPR</sequence>
<dbReference type="PANTHER" id="PTHR22762">
    <property type="entry name" value="ALPHA-GLUCOSIDASE"/>
    <property type="match status" value="1"/>
</dbReference>
<dbReference type="InterPro" id="IPR013780">
    <property type="entry name" value="Glyco_hydro_b"/>
</dbReference>
<feature type="region of interest" description="Disordered" evidence="4">
    <location>
        <begin position="182"/>
        <end position="205"/>
    </location>
</feature>
<evidence type="ECO:0000256" key="3">
    <source>
        <dbReference type="ARBA" id="ARBA00023295"/>
    </source>
</evidence>
<dbReference type="EMBL" id="CDMC01000007">
    <property type="protein sequence ID" value="CEN62535.1"/>
    <property type="molecule type" value="Genomic_DNA"/>
</dbReference>
<keyword evidence="2" id="KW-0325">Glycoprotein</keyword>
<evidence type="ECO:0000256" key="4">
    <source>
        <dbReference type="SAM" id="MobiDB-lite"/>
    </source>
</evidence>
<dbReference type="InterPro" id="IPR048395">
    <property type="entry name" value="Glyco_hydro_31_C"/>
</dbReference>
<dbReference type="PANTHER" id="PTHR22762:SF67">
    <property type="entry name" value="ALPHA_BETA-GLUCOSIDASE AGDC-RELATED"/>
    <property type="match status" value="1"/>
</dbReference>
<feature type="compositionally biased region" description="Polar residues" evidence="4">
    <location>
        <begin position="194"/>
        <end position="205"/>
    </location>
</feature>
<dbReference type="OrthoDB" id="5839090at2759"/>
<feature type="domain" description="Glycosyl hydrolase family 31 C-terminal" evidence="5">
    <location>
        <begin position="15"/>
        <end position="103"/>
    </location>
</feature>
<dbReference type="STRING" id="454130.A0A0U5GUI2"/>
<keyword evidence="7" id="KW-1185">Reference proteome</keyword>
<accession>A0A0U5GUI2</accession>
<dbReference type="AlphaFoldDB" id="A0A0U5GUI2"/>
<dbReference type="Pfam" id="PF21365">
    <property type="entry name" value="Glyco_hydro_31_3rd"/>
    <property type="match status" value="1"/>
</dbReference>
<keyword evidence="1" id="KW-0378">Hydrolase</keyword>
<evidence type="ECO:0000259" key="5">
    <source>
        <dbReference type="Pfam" id="PF21365"/>
    </source>
</evidence>
<dbReference type="OMA" id="CATEINF"/>
<dbReference type="SUPFAM" id="SSF51011">
    <property type="entry name" value="Glycosyl hydrolase domain"/>
    <property type="match status" value="1"/>
</dbReference>
<proteinExistence type="predicted"/>
<dbReference type="GO" id="GO:0004553">
    <property type="term" value="F:hydrolase activity, hydrolyzing O-glycosyl compounds"/>
    <property type="evidence" value="ECO:0007669"/>
    <property type="project" value="TreeGrafter"/>
</dbReference>
<dbReference type="Proteomes" id="UP000054771">
    <property type="component" value="Unassembled WGS sequence"/>
</dbReference>
<evidence type="ECO:0000256" key="1">
    <source>
        <dbReference type="ARBA" id="ARBA00022801"/>
    </source>
</evidence>